<sequence>MSPPGADDDRTLDARHARPEGTGDKAVEAAGKLTEALETLGRARGHLLSFHQLVGATDLALDDAVDLLREAGRDDLADAVATDLVGRNVIAGRWTFQLVEEFDDGYHARFAEHERAVRDALTGGRRHVFEAEMKERRRTHGRRGHEATPGDV</sequence>
<protein>
    <submittedName>
        <fullName evidence="2">Uncharacterized protein</fullName>
    </submittedName>
</protein>
<reference evidence="2" key="1">
    <citation type="submission" date="2022-12" db="EMBL/GenBank/DDBJ databases">
        <title>Paraconexibacter alkalitolerans sp. nov. and Baekduia alba sp. nov., isolated from soil and emended description of the genera Paraconexibacter (Chun et al., 2020) and Baekduia (An et al., 2020).</title>
        <authorList>
            <person name="Vieira S."/>
            <person name="Huber K.J."/>
            <person name="Geppert A."/>
            <person name="Wolf J."/>
            <person name="Neumann-Schaal M."/>
            <person name="Muesken M."/>
            <person name="Overmann J."/>
        </authorList>
    </citation>
    <scope>NUCLEOTIDE SEQUENCE</scope>
    <source>
        <strain evidence="2">AEG42_29</strain>
    </source>
</reference>
<proteinExistence type="predicted"/>
<evidence type="ECO:0000256" key="1">
    <source>
        <dbReference type="SAM" id="MobiDB-lite"/>
    </source>
</evidence>
<dbReference type="RefSeq" id="WP_354701569.1">
    <property type="nucleotide sequence ID" value="NZ_CP114014.1"/>
</dbReference>
<organism evidence="2">
    <name type="scientific">Paraconexibacter sp. AEG42_29</name>
    <dbReference type="NCBI Taxonomy" id="2997339"/>
    <lineage>
        <taxon>Bacteria</taxon>
        <taxon>Bacillati</taxon>
        <taxon>Actinomycetota</taxon>
        <taxon>Thermoleophilia</taxon>
        <taxon>Solirubrobacterales</taxon>
        <taxon>Paraconexibacteraceae</taxon>
        <taxon>Paraconexibacter</taxon>
    </lineage>
</organism>
<feature type="compositionally biased region" description="Basic and acidic residues" evidence="1">
    <location>
        <begin position="7"/>
        <end position="24"/>
    </location>
</feature>
<feature type="region of interest" description="Disordered" evidence="1">
    <location>
        <begin position="1"/>
        <end position="24"/>
    </location>
</feature>
<dbReference type="KEGG" id="parq:DSM112329_01889"/>
<dbReference type="EMBL" id="CP114014">
    <property type="protein sequence ID" value="XAY05048.1"/>
    <property type="molecule type" value="Genomic_DNA"/>
</dbReference>
<accession>A0AAU7ATQ7</accession>
<name>A0AAU7ATQ7_9ACTN</name>
<gene>
    <name evidence="2" type="ORF">DSM112329_01889</name>
</gene>
<dbReference type="AlphaFoldDB" id="A0AAU7ATQ7"/>
<evidence type="ECO:0000313" key="2">
    <source>
        <dbReference type="EMBL" id="XAY05048.1"/>
    </source>
</evidence>